<evidence type="ECO:0000256" key="1">
    <source>
        <dbReference type="SAM" id="Coils"/>
    </source>
</evidence>
<evidence type="ECO:0000256" key="2">
    <source>
        <dbReference type="SAM" id="MobiDB-lite"/>
    </source>
</evidence>
<protein>
    <submittedName>
        <fullName evidence="3">Uncharacterized protein</fullName>
    </submittedName>
</protein>
<feature type="coiled-coil region" evidence="1">
    <location>
        <begin position="5"/>
        <end position="71"/>
    </location>
</feature>
<proteinExistence type="predicted"/>
<dbReference type="EMBL" id="KV064115">
    <property type="protein sequence ID" value="KZV06732.1"/>
    <property type="molecule type" value="Genomic_DNA"/>
</dbReference>
<reference evidence="3 4" key="1">
    <citation type="journal article" date="2015" name="Proc. Natl. Acad. Sci. U.S.A.">
        <title>The resurrection genome of Boea hygrometrica: A blueprint for survival of dehydration.</title>
        <authorList>
            <person name="Xiao L."/>
            <person name="Yang G."/>
            <person name="Zhang L."/>
            <person name="Yang X."/>
            <person name="Zhao S."/>
            <person name="Ji Z."/>
            <person name="Zhou Q."/>
            <person name="Hu M."/>
            <person name="Wang Y."/>
            <person name="Chen M."/>
            <person name="Xu Y."/>
            <person name="Jin H."/>
            <person name="Xiao X."/>
            <person name="Hu G."/>
            <person name="Bao F."/>
            <person name="Hu Y."/>
            <person name="Wan P."/>
            <person name="Li L."/>
            <person name="Deng X."/>
            <person name="Kuang T."/>
            <person name="Xiang C."/>
            <person name="Zhu J.K."/>
            <person name="Oliver M.J."/>
            <person name="He Y."/>
        </authorList>
    </citation>
    <scope>NUCLEOTIDE SEQUENCE [LARGE SCALE GENOMIC DNA]</scope>
    <source>
        <strain evidence="4">cv. XS01</strain>
    </source>
</reference>
<dbReference type="AlphaFoldDB" id="A0A2Z6ZVM3"/>
<organism evidence="3 4">
    <name type="scientific">Dorcoceras hygrometricum</name>
    <dbReference type="NCBI Taxonomy" id="472368"/>
    <lineage>
        <taxon>Eukaryota</taxon>
        <taxon>Viridiplantae</taxon>
        <taxon>Streptophyta</taxon>
        <taxon>Embryophyta</taxon>
        <taxon>Tracheophyta</taxon>
        <taxon>Spermatophyta</taxon>
        <taxon>Magnoliopsida</taxon>
        <taxon>eudicotyledons</taxon>
        <taxon>Gunneridae</taxon>
        <taxon>Pentapetalae</taxon>
        <taxon>asterids</taxon>
        <taxon>lamiids</taxon>
        <taxon>Lamiales</taxon>
        <taxon>Gesneriaceae</taxon>
        <taxon>Didymocarpoideae</taxon>
        <taxon>Trichosporeae</taxon>
        <taxon>Loxocarpinae</taxon>
        <taxon>Dorcoceras</taxon>
    </lineage>
</organism>
<keyword evidence="4" id="KW-1185">Reference proteome</keyword>
<sequence length="238" mass="27107">MVKEYQKLSHSFEEVKAENADLKNSSFEPSAVEPGDTDSLKIELSKLTAENDVLKNETSELKAEIEILKQIVSAWNRSSRSLHKLNESQKLANDNSDLGFNSSKFSEGETSTQSQQAYDKFNKMGFVEASMTYDSCESMRYDDQSSSQSSHEGKDGIGYQRPESSKPSWLKNRLDKDKAKAGSKSHVQHQPRHNFRKAKSGWKRLSREEILLVKMSNQNSIDRTILHKLSWTRKLGKL</sequence>
<evidence type="ECO:0000313" key="4">
    <source>
        <dbReference type="Proteomes" id="UP000250235"/>
    </source>
</evidence>
<feature type="region of interest" description="Disordered" evidence="2">
    <location>
        <begin position="138"/>
        <end position="200"/>
    </location>
</feature>
<accession>A0A2Z6ZVM3</accession>
<evidence type="ECO:0000313" key="3">
    <source>
        <dbReference type="EMBL" id="KZV06732.1"/>
    </source>
</evidence>
<name>A0A2Z6ZVM3_9LAMI</name>
<keyword evidence="1" id="KW-0175">Coiled coil</keyword>
<gene>
    <name evidence="3" type="ORF">F511_45786</name>
</gene>
<feature type="compositionally biased region" description="Basic residues" evidence="2">
    <location>
        <begin position="181"/>
        <end position="200"/>
    </location>
</feature>
<dbReference type="Proteomes" id="UP000250235">
    <property type="component" value="Unassembled WGS sequence"/>
</dbReference>